<evidence type="ECO:0000256" key="4">
    <source>
        <dbReference type="ARBA" id="ARBA00022679"/>
    </source>
</evidence>
<keyword evidence="3" id="KW-0328">Glycosyltransferase</keyword>
<dbReference type="Gene3D" id="3.40.50.2000">
    <property type="entry name" value="Glycogen Phosphorylase B"/>
    <property type="match status" value="1"/>
</dbReference>
<comment type="catalytic activity">
    <reaction evidence="5">
        <text>glucuronate acceptor + UDP-alpha-D-glucuronate = acceptor beta-D-glucuronoside + UDP + H(+)</text>
        <dbReference type="Rhea" id="RHEA:21032"/>
        <dbReference type="ChEBI" id="CHEBI:15378"/>
        <dbReference type="ChEBI" id="CHEBI:58052"/>
        <dbReference type="ChEBI" id="CHEBI:58223"/>
        <dbReference type="ChEBI" id="CHEBI:132367"/>
        <dbReference type="ChEBI" id="CHEBI:132368"/>
        <dbReference type="EC" id="2.4.1.17"/>
    </reaction>
</comment>
<dbReference type="SUPFAM" id="SSF53756">
    <property type="entry name" value="UDP-Glycosyltransferase/glycogen phosphorylase"/>
    <property type="match status" value="1"/>
</dbReference>
<evidence type="ECO:0000313" key="8">
    <source>
        <dbReference type="WBParaSite" id="GPLIN_000668800"/>
    </source>
</evidence>
<dbReference type="Gene3D" id="1.10.150.210">
    <property type="entry name" value="Phosphoserine phosphatase, domain 2"/>
    <property type="match status" value="1"/>
</dbReference>
<protein>
    <recommendedName>
        <fullName evidence="2">glucuronosyltransferase</fullName>
        <ecNumber evidence="2">2.4.1.17</ecNumber>
    </recommendedName>
</protein>
<dbReference type="PANTHER" id="PTHR48043:SF145">
    <property type="entry name" value="FI06409P-RELATED"/>
    <property type="match status" value="1"/>
</dbReference>
<dbReference type="SUPFAM" id="SSF50978">
    <property type="entry name" value="WD40 repeat-like"/>
    <property type="match status" value="1"/>
</dbReference>
<dbReference type="InterPro" id="IPR036322">
    <property type="entry name" value="WD40_repeat_dom_sf"/>
</dbReference>
<accession>A0A183C1E5</accession>
<keyword evidence="6" id="KW-0812">Transmembrane</keyword>
<evidence type="ECO:0000256" key="2">
    <source>
        <dbReference type="ARBA" id="ARBA00012544"/>
    </source>
</evidence>
<dbReference type="Gene3D" id="2.130.10.10">
    <property type="entry name" value="YVTN repeat-like/Quinoprotein amine dehydrogenase"/>
    <property type="match status" value="1"/>
</dbReference>
<dbReference type="InterPro" id="IPR035595">
    <property type="entry name" value="UDP_glycos_trans_CS"/>
</dbReference>
<keyword evidence="7" id="KW-1185">Reference proteome</keyword>
<evidence type="ECO:0000256" key="1">
    <source>
        <dbReference type="ARBA" id="ARBA00009995"/>
    </source>
</evidence>
<dbReference type="NCBIfam" id="TIGR01488">
    <property type="entry name" value="HAD-SF-IB"/>
    <property type="match status" value="1"/>
</dbReference>
<sequence>MKVYVRPTRARTLPLKAAAMQSFSAGGNGRERQRLLIGTYQLEAEGSSDDKSERCGSICVVDPISLDIERHIRLPCGVFRLAKVPAAKCPTTENGNSAAVVAALTDGRLALLEFDDLFDSQNSLNGNAPSLSYSSVLSSGMLLDCSANFDGRLVCSDNLGNLSILRFSLDGFHSVDLQWRAHPSEYGGMDGCEVWSCCWTADDCQCCASGAEDALLKVWDVRCPTNKRHQAQLTNRSHSAGVTFLASSASIQRSFGNEQSAGGDCSSSNLLLSGSYDDHLRAFDLRRFDRPLSELKLNGGVWSVERLDNDLLLAACMYGGWSIVRGFPSPLELVHSHSANGQQLLYAATIASAFVTNGATSADAGANSTVASCTFNDAMLRLESVFIGDDAIFDQISISMFFTRIVAGVPKYRTSKPRILLRRYNRPFFNYSLRPLVQCSGCGGSHEPWVLCMDCYRVLRDTTETLKRQMLAYNPYVGQRQRPMQPWTGDGEEEQQNAAKRRLKVLVYSPTLGWSHMQFMGAVADTLVEAGHDVHFLRVLMNKRAEALPKEVFNVTNFHNFVPSFVQKGDFDINKIESFKDAFSGKGFHTFLFQSSMMNQFNGINEAVCRELTNDVELIRRLEAEHFDVALSEFYNFCPFAIFHRIGVKTKFGALAVPLFQLTARRFGIPTFSSYVTNMLTPMEGGQEMNFWERFVNFYNDLYDWLYLTDLSVNVEEPIIREAFGQDFPPLKQIAQNVSLLFANSNQFFEMPRPISNKIINVGGLVGMTTTKNLEPGVQAIVDNSQAGAVIVSFGTFANIKTMSKEMKLAFLEAFGRFPNYEFIWKHELSDEQEAKMFAKYKNVHPVKWMDQKSLLMHPKLRAFVSHCGLNSVSEAARSGVPILAIPLFADQLYNAILARMKGIAVQLNVGQLNLEGAEQLIWAGLDNVLNDPSYAQNAKILKRKFDQTPFGAKQKLTRWVEFAAEFPDLNELNLPWEDELGTLAYYSIDVILFTAAVLGIFAYVLFKLAQSIYIFFRLPIRLEGLKAIWATLGQPKRLYKKKRTMANSLQISSEDLSNILMPRPLTEEFSVRRRRAKVIWRNLKRQKPAAVCFDMDSTLIQEETLDEYTRFFGLDLSGSAITRQAMNGQMSFRQALLHRLELLRPTKAQFEQFVSEFSPKLTEGIVELVTVLHKYGIDLFIVTGGFVEVAQRVAQRLNIPVKNVQLTSQSGPAPIGKAGVCQLLKERHCYKLLVMIGDGGTDMEARPPADLFIGFAGNQVREKVRQGSDWFVREFQTLTNVLEEEY</sequence>
<organism evidence="7 8">
    <name type="scientific">Globodera pallida</name>
    <name type="common">Potato cyst nematode worm</name>
    <name type="synonym">Heterodera pallida</name>
    <dbReference type="NCBI Taxonomy" id="36090"/>
    <lineage>
        <taxon>Eukaryota</taxon>
        <taxon>Metazoa</taxon>
        <taxon>Ecdysozoa</taxon>
        <taxon>Nematoda</taxon>
        <taxon>Chromadorea</taxon>
        <taxon>Rhabditida</taxon>
        <taxon>Tylenchina</taxon>
        <taxon>Tylenchomorpha</taxon>
        <taxon>Tylenchoidea</taxon>
        <taxon>Heteroderidae</taxon>
        <taxon>Heteroderinae</taxon>
        <taxon>Globodera</taxon>
    </lineage>
</organism>
<evidence type="ECO:0000313" key="7">
    <source>
        <dbReference type="Proteomes" id="UP000050741"/>
    </source>
</evidence>
<dbReference type="InterPro" id="IPR050271">
    <property type="entry name" value="UDP-glycosyltransferase"/>
</dbReference>
<dbReference type="Gene3D" id="3.40.50.1000">
    <property type="entry name" value="HAD superfamily/HAD-like"/>
    <property type="match status" value="1"/>
</dbReference>
<dbReference type="SUPFAM" id="SSF56784">
    <property type="entry name" value="HAD-like"/>
    <property type="match status" value="1"/>
</dbReference>
<comment type="similarity">
    <text evidence="1">Belongs to the UDP-glycosyltransferase family.</text>
</comment>
<dbReference type="WBParaSite" id="GPLIN_000668800">
    <property type="protein sequence ID" value="GPLIN_000668800"/>
    <property type="gene ID" value="GPLIN_000668800"/>
</dbReference>
<dbReference type="SUPFAM" id="SSF57829">
    <property type="entry name" value="Zn-binding ribosomal proteins"/>
    <property type="match status" value="1"/>
</dbReference>
<dbReference type="CDD" id="cd03784">
    <property type="entry name" value="GT1_Gtf-like"/>
    <property type="match status" value="1"/>
</dbReference>
<dbReference type="Pfam" id="PF00702">
    <property type="entry name" value="Hydrolase"/>
    <property type="match status" value="1"/>
</dbReference>
<reference evidence="7" key="1">
    <citation type="submission" date="2014-05" db="EMBL/GenBank/DDBJ databases">
        <title>The genome and life-stage specific transcriptomes of Globodera pallida elucidate key aspects of plant parasitism by a cyst nematode.</title>
        <authorList>
            <person name="Cotton J.A."/>
            <person name="Lilley C.J."/>
            <person name="Jones L.M."/>
            <person name="Kikuchi T."/>
            <person name="Reid A.J."/>
            <person name="Thorpe P."/>
            <person name="Tsai I.J."/>
            <person name="Beasley H."/>
            <person name="Blok V."/>
            <person name="Cock P.J.A."/>
            <person name="Van den Akker S.E."/>
            <person name="Holroyd N."/>
            <person name="Hunt M."/>
            <person name="Mantelin S."/>
            <person name="Naghra H."/>
            <person name="Pain A."/>
            <person name="Palomares-Rius J.E."/>
            <person name="Zarowiecki M."/>
            <person name="Berriman M."/>
            <person name="Jones J.T."/>
            <person name="Urwin P.E."/>
        </authorList>
    </citation>
    <scope>NUCLEOTIDE SEQUENCE [LARGE SCALE GENOMIC DNA]</scope>
    <source>
        <strain evidence="7">Lindley</strain>
    </source>
</reference>
<dbReference type="InterPro" id="IPR002213">
    <property type="entry name" value="UDP_glucos_trans"/>
</dbReference>
<dbReference type="Proteomes" id="UP000050741">
    <property type="component" value="Unassembled WGS sequence"/>
</dbReference>
<feature type="transmembrane region" description="Helical" evidence="6">
    <location>
        <begin position="984"/>
        <end position="1007"/>
    </location>
</feature>
<keyword evidence="6" id="KW-0472">Membrane</keyword>
<reference evidence="8" key="2">
    <citation type="submission" date="2016-06" db="UniProtKB">
        <authorList>
            <consortium name="WormBaseParasite"/>
        </authorList>
    </citation>
    <scope>IDENTIFICATION</scope>
</reference>
<dbReference type="PROSITE" id="PS00375">
    <property type="entry name" value="UDPGT"/>
    <property type="match status" value="1"/>
</dbReference>
<evidence type="ECO:0000256" key="3">
    <source>
        <dbReference type="ARBA" id="ARBA00022676"/>
    </source>
</evidence>
<dbReference type="SMART" id="SM00320">
    <property type="entry name" value="WD40"/>
    <property type="match status" value="2"/>
</dbReference>
<evidence type="ECO:0000256" key="6">
    <source>
        <dbReference type="SAM" id="Phobius"/>
    </source>
</evidence>
<dbReference type="FunFam" id="3.40.50.2000:FF:000021">
    <property type="entry name" value="UDP-glucuronosyltransferase"/>
    <property type="match status" value="1"/>
</dbReference>
<keyword evidence="4" id="KW-0808">Transferase</keyword>
<dbReference type="InterPro" id="IPR023214">
    <property type="entry name" value="HAD_sf"/>
</dbReference>
<name>A0A183C1E5_GLOPA</name>
<evidence type="ECO:0000256" key="5">
    <source>
        <dbReference type="ARBA" id="ARBA00047475"/>
    </source>
</evidence>
<keyword evidence="6" id="KW-1133">Transmembrane helix</keyword>
<dbReference type="EC" id="2.4.1.17" evidence="2"/>
<proteinExistence type="inferred from homology"/>
<dbReference type="Pfam" id="PF00201">
    <property type="entry name" value="UDPGT"/>
    <property type="match status" value="1"/>
</dbReference>
<dbReference type="GO" id="GO:0006412">
    <property type="term" value="P:translation"/>
    <property type="evidence" value="ECO:0007669"/>
    <property type="project" value="InterPro"/>
</dbReference>
<dbReference type="InterPro" id="IPR001680">
    <property type="entry name" value="WD40_rpt"/>
</dbReference>
<dbReference type="GO" id="GO:0015020">
    <property type="term" value="F:glucuronosyltransferase activity"/>
    <property type="evidence" value="ECO:0007669"/>
    <property type="project" value="UniProtKB-EC"/>
</dbReference>
<dbReference type="PANTHER" id="PTHR48043">
    <property type="entry name" value="EG:EG0003.4 PROTEIN-RELATED"/>
    <property type="match status" value="1"/>
</dbReference>
<dbReference type="InterPro" id="IPR036412">
    <property type="entry name" value="HAD-like_sf"/>
</dbReference>
<dbReference type="InterPro" id="IPR015943">
    <property type="entry name" value="WD40/YVTN_repeat-like_dom_sf"/>
</dbReference>
<dbReference type="InterPro" id="IPR011332">
    <property type="entry name" value="Ribosomal_zn-bd"/>
</dbReference>